<comment type="caution">
    <text evidence="3">The sequence shown here is derived from an EMBL/GenBank/DDBJ whole genome shotgun (WGS) entry which is preliminary data.</text>
</comment>
<dbReference type="InterPro" id="IPR000305">
    <property type="entry name" value="GIY-YIG_endonuc"/>
</dbReference>
<keyword evidence="4" id="KW-1185">Reference proteome</keyword>
<comment type="similarity">
    <text evidence="1">Belongs to the UPF0213 family.</text>
</comment>
<dbReference type="InterPro" id="IPR035901">
    <property type="entry name" value="GIY-YIG_endonuc_sf"/>
</dbReference>
<evidence type="ECO:0000256" key="1">
    <source>
        <dbReference type="ARBA" id="ARBA00007435"/>
    </source>
</evidence>
<proteinExistence type="inferred from homology"/>
<name>A0A7W5ZV21_9SPHN</name>
<feature type="domain" description="GIY-YIG" evidence="2">
    <location>
        <begin position="5"/>
        <end position="81"/>
    </location>
</feature>
<dbReference type="GO" id="GO:0004519">
    <property type="term" value="F:endonuclease activity"/>
    <property type="evidence" value="ECO:0007669"/>
    <property type="project" value="UniProtKB-KW"/>
</dbReference>
<organism evidence="3 4">
    <name type="scientific">Novosphingobium hassiacum</name>
    <dbReference type="NCBI Taxonomy" id="173676"/>
    <lineage>
        <taxon>Bacteria</taxon>
        <taxon>Pseudomonadati</taxon>
        <taxon>Pseudomonadota</taxon>
        <taxon>Alphaproteobacteria</taxon>
        <taxon>Sphingomonadales</taxon>
        <taxon>Sphingomonadaceae</taxon>
        <taxon>Novosphingobium</taxon>
    </lineage>
</organism>
<keyword evidence="3" id="KW-0378">Hydrolase</keyword>
<evidence type="ECO:0000313" key="4">
    <source>
        <dbReference type="Proteomes" id="UP000562395"/>
    </source>
</evidence>
<keyword evidence="3" id="KW-0540">Nuclease</keyword>
<evidence type="ECO:0000313" key="3">
    <source>
        <dbReference type="EMBL" id="MBB3859976.1"/>
    </source>
</evidence>
<gene>
    <name evidence="3" type="ORF">GGQ88_001237</name>
</gene>
<dbReference type="EMBL" id="JACICY010000002">
    <property type="protein sequence ID" value="MBB3859976.1"/>
    <property type="molecule type" value="Genomic_DNA"/>
</dbReference>
<accession>A0A7W5ZV21</accession>
<dbReference type="PROSITE" id="PS50164">
    <property type="entry name" value="GIY_YIG"/>
    <property type="match status" value="1"/>
</dbReference>
<evidence type="ECO:0000259" key="2">
    <source>
        <dbReference type="PROSITE" id="PS50164"/>
    </source>
</evidence>
<dbReference type="RefSeq" id="WP_183612236.1">
    <property type="nucleotide sequence ID" value="NZ_JACICY010000002.1"/>
</dbReference>
<dbReference type="Proteomes" id="UP000562395">
    <property type="component" value="Unassembled WGS sequence"/>
</dbReference>
<dbReference type="Pfam" id="PF01541">
    <property type="entry name" value="GIY-YIG"/>
    <property type="match status" value="1"/>
</dbReference>
<dbReference type="InterPro" id="IPR050190">
    <property type="entry name" value="UPF0213_domain"/>
</dbReference>
<reference evidence="3 4" key="1">
    <citation type="submission" date="2020-08" db="EMBL/GenBank/DDBJ databases">
        <title>Genomic Encyclopedia of Type Strains, Phase IV (KMG-IV): sequencing the most valuable type-strain genomes for metagenomic binning, comparative biology and taxonomic classification.</title>
        <authorList>
            <person name="Goeker M."/>
        </authorList>
    </citation>
    <scope>NUCLEOTIDE SEQUENCE [LARGE SCALE GENOMIC DNA]</scope>
    <source>
        <strain evidence="3 4">DSM 14552</strain>
    </source>
</reference>
<dbReference type="PANTHER" id="PTHR34477:SF5">
    <property type="entry name" value="BSL5627 PROTEIN"/>
    <property type="match status" value="1"/>
</dbReference>
<dbReference type="SMART" id="SM00465">
    <property type="entry name" value="GIYc"/>
    <property type="match status" value="1"/>
</dbReference>
<dbReference type="AlphaFoldDB" id="A0A7W5ZV21"/>
<dbReference type="Gene3D" id="3.40.1440.10">
    <property type="entry name" value="GIY-YIG endonuclease"/>
    <property type="match status" value="1"/>
</dbReference>
<keyword evidence="3" id="KW-0255">Endonuclease</keyword>
<dbReference type="CDD" id="cd10448">
    <property type="entry name" value="GIY-YIG_unchar_3"/>
    <property type="match status" value="1"/>
</dbReference>
<dbReference type="PANTHER" id="PTHR34477">
    <property type="entry name" value="UPF0213 PROTEIN YHBQ"/>
    <property type="match status" value="1"/>
</dbReference>
<sequence length="103" mass="12099">MQRDFSPTTYLLASGRNGTLYIGVTSNLMARIHQHREGAFAGFTAQYNVKLLVWLEQHATMEHAIVREKRLKKWNRDWKLRLIEQDNPEWRDLAEDFGFPPLG</sequence>
<dbReference type="SUPFAM" id="SSF82771">
    <property type="entry name" value="GIY-YIG endonuclease"/>
    <property type="match status" value="1"/>
</dbReference>
<protein>
    <submittedName>
        <fullName evidence="3">Putative endonuclease</fullName>
    </submittedName>
</protein>